<organism evidence="6 7">
    <name type="scientific">Pachysolen tannophilus NRRL Y-2460</name>
    <dbReference type="NCBI Taxonomy" id="669874"/>
    <lineage>
        <taxon>Eukaryota</taxon>
        <taxon>Fungi</taxon>
        <taxon>Dikarya</taxon>
        <taxon>Ascomycota</taxon>
        <taxon>Saccharomycotina</taxon>
        <taxon>Pichiomycetes</taxon>
        <taxon>Pachysolenaceae</taxon>
        <taxon>Pachysolen</taxon>
    </lineage>
</organism>
<dbReference type="PANTHER" id="PTHR10794">
    <property type="entry name" value="ABHYDROLASE DOMAIN-CONTAINING PROTEIN"/>
    <property type="match status" value="1"/>
</dbReference>
<dbReference type="GO" id="GO:0051792">
    <property type="term" value="P:medium-chain fatty acid biosynthetic process"/>
    <property type="evidence" value="ECO:0007669"/>
    <property type="project" value="TreeGrafter"/>
</dbReference>
<dbReference type="PIRSF" id="PIRSF005211">
    <property type="entry name" value="Ab_hydro_YheT"/>
    <property type="match status" value="1"/>
</dbReference>
<protein>
    <recommendedName>
        <fullName evidence="5">AB hydrolase-1 domain-containing protein</fullName>
    </recommendedName>
</protein>
<evidence type="ECO:0000259" key="5">
    <source>
        <dbReference type="Pfam" id="PF00561"/>
    </source>
</evidence>
<feature type="active site" description="Charge relay system" evidence="4">
    <location>
        <position position="379"/>
    </location>
</feature>
<keyword evidence="3" id="KW-0378">Hydrolase</keyword>
<dbReference type="GO" id="GO:0047372">
    <property type="term" value="F:monoacylglycerol lipase activity"/>
    <property type="evidence" value="ECO:0007669"/>
    <property type="project" value="TreeGrafter"/>
</dbReference>
<dbReference type="InterPro" id="IPR000073">
    <property type="entry name" value="AB_hydrolase_1"/>
</dbReference>
<dbReference type="PROSITE" id="PS01133">
    <property type="entry name" value="UPF0017"/>
    <property type="match status" value="1"/>
</dbReference>
<accession>A0A1E4TYC2</accession>
<evidence type="ECO:0000256" key="4">
    <source>
        <dbReference type="PIRSR" id="PIRSR005211-1"/>
    </source>
</evidence>
<dbReference type="Proteomes" id="UP000094236">
    <property type="component" value="Unassembled WGS sequence"/>
</dbReference>
<evidence type="ECO:0000313" key="6">
    <source>
        <dbReference type="EMBL" id="ODV96747.1"/>
    </source>
</evidence>
<reference evidence="7" key="1">
    <citation type="submission" date="2016-05" db="EMBL/GenBank/DDBJ databases">
        <title>Comparative genomics of biotechnologically important yeasts.</title>
        <authorList>
            <consortium name="DOE Joint Genome Institute"/>
            <person name="Riley R."/>
            <person name="Haridas S."/>
            <person name="Wolfe K.H."/>
            <person name="Lopes M.R."/>
            <person name="Hittinger C.T."/>
            <person name="Goker M."/>
            <person name="Salamov A."/>
            <person name="Wisecaver J."/>
            <person name="Long T.M."/>
            <person name="Aerts A.L."/>
            <person name="Barry K."/>
            <person name="Choi C."/>
            <person name="Clum A."/>
            <person name="Coughlan A.Y."/>
            <person name="Deshpande S."/>
            <person name="Douglass A.P."/>
            <person name="Hanson S.J."/>
            <person name="Klenk H.-P."/>
            <person name="Labutti K."/>
            <person name="Lapidus A."/>
            <person name="Lindquist E."/>
            <person name="Lipzen A."/>
            <person name="Meier-Kolthoff J.P."/>
            <person name="Ohm R.A."/>
            <person name="Otillar R.P."/>
            <person name="Pangilinan J."/>
            <person name="Peng Y."/>
            <person name="Rokas A."/>
            <person name="Rosa C.A."/>
            <person name="Scheuner C."/>
            <person name="Sibirny A.A."/>
            <person name="Slot J.C."/>
            <person name="Stielow J.B."/>
            <person name="Sun H."/>
            <person name="Kurtzman C.P."/>
            <person name="Blackwell M."/>
            <person name="Grigoriev I.V."/>
            <person name="Jeffries T.W."/>
        </authorList>
    </citation>
    <scope>NUCLEOTIDE SEQUENCE [LARGE SCALE GENOMIC DNA]</scope>
    <source>
        <strain evidence="7">NRRL Y-2460</strain>
    </source>
</reference>
<dbReference type="SUPFAM" id="SSF53474">
    <property type="entry name" value="alpha/beta-Hydrolases"/>
    <property type="match status" value="1"/>
</dbReference>
<name>A0A1E4TYC2_PACTA</name>
<keyword evidence="7" id="KW-1185">Reference proteome</keyword>
<dbReference type="STRING" id="669874.A0A1E4TYC2"/>
<dbReference type="InterPro" id="IPR000952">
    <property type="entry name" value="AB_hydrolase_4_CS"/>
</dbReference>
<dbReference type="AlphaFoldDB" id="A0A1E4TYC2"/>
<evidence type="ECO:0000313" key="7">
    <source>
        <dbReference type="Proteomes" id="UP000094236"/>
    </source>
</evidence>
<evidence type="ECO:0000256" key="1">
    <source>
        <dbReference type="ARBA" id="ARBA00010884"/>
    </source>
</evidence>
<dbReference type="Gene3D" id="3.40.50.1820">
    <property type="entry name" value="alpha/beta hydrolase"/>
    <property type="match status" value="1"/>
</dbReference>
<evidence type="ECO:0000256" key="2">
    <source>
        <dbReference type="ARBA" id="ARBA00022487"/>
    </source>
</evidence>
<dbReference type="Pfam" id="PF00561">
    <property type="entry name" value="Abhydrolase_1"/>
    <property type="match status" value="1"/>
</dbReference>
<feature type="active site" description="Charge relay system" evidence="4">
    <location>
        <position position="245"/>
    </location>
</feature>
<dbReference type="OrthoDB" id="5954035at2759"/>
<dbReference type="EMBL" id="KV454012">
    <property type="protein sequence ID" value="ODV96747.1"/>
    <property type="molecule type" value="Genomic_DNA"/>
</dbReference>
<dbReference type="GO" id="GO:0051793">
    <property type="term" value="P:medium-chain fatty acid catabolic process"/>
    <property type="evidence" value="ECO:0007669"/>
    <property type="project" value="TreeGrafter"/>
</dbReference>
<feature type="active site" description="Charge relay system" evidence="4">
    <location>
        <position position="407"/>
    </location>
</feature>
<sequence>MSFMNWSYNGIVSSIHSDDTVKLPLISKDSTGALIPFHEFVNNFVPEFRDNSTFKLKRILFNGALQNIYLTSCASRFHDMYKVSYGRKLIKFETSDKYPHLTNGQTTADFVVKDDDFDNSEEIFKQNYEKNLPEGWPALHPRTRFLSDEEQKKLDNEWAENDKPIVVVIHGLAGGSHEMQIRAFADKLFNQEGFNIVVLNSRGCCRSKISTPELFSALSTEDIRFFINSLSEKFPEKAIHLISFSFGAAIVGNYLGEEGANSKISSAVLLCCPWDLLDSSYHLDRSYTGSKIFGPAITSYLTNLVRVNLPALEASNENKDIRKKYQIAKNFTKMIQFDSEFTAPMFGFATATDYYRKASPINRILKIQTPTLVLNSTDDPLISGNLPEAECKANPYLILCKTNIGGHLAYVQSDDSLWYIDPITKFLKNMNKLLDHTKRPESHYQPLHSKFDYKLNV</sequence>
<dbReference type="GO" id="GO:0008126">
    <property type="term" value="F:acetylesterase activity"/>
    <property type="evidence" value="ECO:0007669"/>
    <property type="project" value="TreeGrafter"/>
</dbReference>
<dbReference type="PANTHER" id="PTHR10794:SF44">
    <property type="entry name" value="MEDIUM-CHAIN FATTY ACID ETHYL ESTER SYNTHASE_ESTERASE 1-RELATED"/>
    <property type="match status" value="1"/>
</dbReference>
<dbReference type="InterPro" id="IPR012020">
    <property type="entry name" value="ABHD4"/>
</dbReference>
<feature type="domain" description="AB hydrolase-1" evidence="5">
    <location>
        <begin position="164"/>
        <end position="411"/>
    </location>
</feature>
<gene>
    <name evidence="6" type="ORF">PACTADRAFT_48563</name>
</gene>
<proteinExistence type="inferred from homology"/>
<dbReference type="InterPro" id="IPR029058">
    <property type="entry name" value="AB_hydrolase_fold"/>
</dbReference>
<comment type="similarity">
    <text evidence="1">Belongs to the AB hydrolase superfamily. AB hydrolase 4 family.</text>
</comment>
<evidence type="ECO:0000256" key="3">
    <source>
        <dbReference type="ARBA" id="ARBA00022801"/>
    </source>
</evidence>
<dbReference type="InterPro" id="IPR050960">
    <property type="entry name" value="AB_hydrolase_4_sf"/>
</dbReference>
<keyword evidence="2" id="KW-0719">Serine esterase</keyword>